<reference evidence="1 2" key="1">
    <citation type="submission" date="2016-11" db="EMBL/GenBank/DDBJ databases">
        <authorList>
            <person name="Jaros S."/>
            <person name="Januszkiewicz K."/>
            <person name="Wedrychowicz H."/>
        </authorList>
    </citation>
    <scope>NUCLEOTIDE SEQUENCE [LARGE SCALE GENOMIC DNA]</scope>
    <source>
        <strain evidence="1 2">DSM 21637</strain>
    </source>
</reference>
<evidence type="ECO:0000313" key="2">
    <source>
        <dbReference type="Proteomes" id="UP000182350"/>
    </source>
</evidence>
<dbReference type="OrthoDB" id="6119925at2"/>
<organism evidence="1 2">
    <name type="scientific">Marinospirillum alkaliphilum DSM 21637</name>
    <dbReference type="NCBI Taxonomy" id="1122209"/>
    <lineage>
        <taxon>Bacteria</taxon>
        <taxon>Pseudomonadati</taxon>
        <taxon>Pseudomonadota</taxon>
        <taxon>Gammaproteobacteria</taxon>
        <taxon>Oceanospirillales</taxon>
        <taxon>Oceanospirillaceae</taxon>
        <taxon>Marinospirillum</taxon>
    </lineage>
</organism>
<protein>
    <recommendedName>
        <fullName evidence="3">Leucine rich repeat variant</fullName>
    </recommendedName>
</protein>
<dbReference type="AlphaFoldDB" id="A0A1K1TW02"/>
<dbReference type="InterPro" id="IPR011989">
    <property type="entry name" value="ARM-like"/>
</dbReference>
<evidence type="ECO:0000313" key="1">
    <source>
        <dbReference type="EMBL" id="SFX04895.1"/>
    </source>
</evidence>
<keyword evidence="2" id="KW-1185">Reference proteome</keyword>
<dbReference type="SUPFAM" id="SSF48371">
    <property type="entry name" value="ARM repeat"/>
    <property type="match status" value="1"/>
</dbReference>
<evidence type="ECO:0008006" key="3">
    <source>
        <dbReference type="Google" id="ProtNLM"/>
    </source>
</evidence>
<dbReference type="InterPro" id="IPR016024">
    <property type="entry name" value="ARM-type_fold"/>
</dbReference>
<dbReference type="Proteomes" id="UP000182350">
    <property type="component" value="Unassembled WGS sequence"/>
</dbReference>
<name>A0A1K1TW02_9GAMM</name>
<sequence>MIDTQQLKTLLQSKEHLEQQLVLSLSARPETWRSIHARHPELAFVLAQNPSLPTDLADELAAHPDSRVRLMIARRGKPGYIALLQLSQDPEAAVRLAVAKRDDLDNALIEQLQQDSDLAVSLAAQLYQQQPLAMASGW</sequence>
<dbReference type="RefSeq" id="WP_072324574.1">
    <property type="nucleotide sequence ID" value="NZ_FPJW01000001.1"/>
</dbReference>
<gene>
    <name evidence="1" type="ORF">SAMN02745752_00342</name>
</gene>
<dbReference type="Gene3D" id="1.25.10.10">
    <property type="entry name" value="Leucine-rich Repeat Variant"/>
    <property type="match status" value="1"/>
</dbReference>
<accession>A0A1K1TW02</accession>
<proteinExistence type="predicted"/>
<dbReference type="EMBL" id="FPJW01000001">
    <property type="protein sequence ID" value="SFX04895.1"/>
    <property type="molecule type" value="Genomic_DNA"/>
</dbReference>